<feature type="compositionally biased region" description="Basic and acidic residues" evidence="1">
    <location>
        <begin position="1"/>
        <end position="13"/>
    </location>
</feature>
<reference evidence="2" key="1">
    <citation type="submission" date="2020-06" db="EMBL/GenBank/DDBJ databases">
        <authorList>
            <person name="Li T."/>
            <person name="Hu X."/>
            <person name="Zhang T."/>
            <person name="Song X."/>
            <person name="Zhang H."/>
            <person name="Dai N."/>
            <person name="Sheng W."/>
            <person name="Hou X."/>
            <person name="Wei L."/>
        </authorList>
    </citation>
    <scope>NUCLEOTIDE SEQUENCE</scope>
    <source>
        <strain evidence="2">3651</strain>
        <tissue evidence="2">Leaf</tissue>
    </source>
</reference>
<evidence type="ECO:0000313" key="2">
    <source>
        <dbReference type="EMBL" id="KAK4425583.1"/>
    </source>
</evidence>
<comment type="caution">
    <text evidence="2">The sequence shown here is derived from an EMBL/GenBank/DDBJ whole genome shotgun (WGS) entry which is preliminary data.</text>
</comment>
<dbReference type="EMBL" id="JACGWO010000006">
    <property type="protein sequence ID" value="KAK4425583.1"/>
    <property type="molecule type" value="Genomic_DNA"/>
</dbReference>
<dbReference type="AlphaFoldDB" id="A0AAE2CKK3"/>
<accession>A0AAE2CKK3</accession>
<evidence type="ECO:0000256" key="1">
    <source>
        <dbReference type="SAM" id="MobiDB-lite"/>
    </source>
</evidence>
<gene>
    <name evidence="2" type="ORF">Salat_1752300</name>
</gene>
<reference evidence="2" key="2">
    <citation type="journal article" date="2024" name="Plant">
        <title>Genomic evolution and insights into agronomic trait innovations of Sesamum species.</title>
        <authorList>
            <person name="Miao H."/>
            <person name="Wang L."/>
            <person name="Qu L."/>
            <person name="Liu H."/>
            <person name="Sun Y."/>
            <person name="Le M."/>
            <person name="Wang Q."/>
            <person name="Wei S."/>
            <person name="Zheng Y."/>
            <person name="Lin W."/>
            <person name="Duan Y."/>
            <person name="Cao H."/>
            <person name="Xiong S."/>
            <person name="Wang X."/>
            <person name="Wei L."/>
            <person name="Li C."/>
            <person name="Ma Q."/>
            <person name="Ju M."/>
            <person name="Zhao R."/>
            <person name="Li G."/>
            <person name="Mu C."/>
            <person name="Tian Q."/>
            <person name="Mei H."/>
            <person name="Zhang T."/>
            <person name="Gao T."/>
            <person name="Zhang H."/>
        </authorList>
    </citation>
    <scope>NUCLEOTIDE SEQUENCE</scope>
    <source>
        <strain evidence="2">3651</strain>
    </source>
</reference>
<organism evidence="2 3">
    <name type="scientific">Sesamum alatum</name>
    <dbReference type="NCBI Taxonomy" id="300844"/>
    <lineage>
        <taxon>Eukaryota</taxon>
        <taxon>Viridiplantae</taxon>
        <taxon>Streptophyta</taxon>
        <taxon>Embryophyta</taxon>
        <taxon>Tracheophyta</taxon>
        <taxon>Spermatophyta</taxon>
        <taxon>Magnoliopsida</taxon>
        <taxon>eudicotyledons</taxon>
        <taxon>Gunneridae</taxon>
        <taxon>Pentapetalae</taxon>
        <taxon>asterids</taxon>
        <taxon>lamiids</taxon>
        <taxon>Lamiales</taxon>
        <taxon>Pedaliaceae</taxon>
        <taxon>Sesamum</taxon>
    </lineage>
</organism>
<sequence>MRLRTEAEKKEGQVEFSAAWMSTEAKGRGQKKLQARQAARESEEAKRPSPKEAARALADEMPRAPPLVSCGAETLEGKPSSAAETTLSSAASGGGRADEIGSTDPNLANQANLRFCNFAMEEVSNSSMTLLAIEKSLTMLRP</sequence>
<evidence type="ECO:0000313" key="3">
    <source>
        <dbReference type="Proteomes" id="UP001293254"/>
    </source>
</evidence>
<protein>
    <submittedName>
        <fullName evidence="2">Uncharacterized protein</fullName>
    </submittedName>
</protein>
<feature type="compositionally biased region" description="Low complexity" evidence="1">
    <location>
        <begin position="80"/>
        <end position="91"/>
    </location>
</feature>
<name>A0AAE2CKK3_9LAMI</name>
<proteinExistence type="predicted"/>
<feature type="compositionally biased region" description="Basic and acidic residues" evidence="1">
    <location>
        <begin position="38"/>
        <end position="62"/>
    </location>
</feature>
<dbReference type="Proteomes" id="UP001293254">
    <property type="component" value="Unassembled WGS sequence"/>
</dbReference>
<feature type="region of interest" description="Disordered" evidence="1">
    <location>
        <begin position="1"/>
        <end position="106"/>
    </location>
</feature>
<keyword evidence="3" id="KW-1185">Reference proteome</keyword>